<name>A0A168BUQ9_9EURO</name>
<evidence type="ECO:0000313" key="3">
    <source>
        <dbReference type="EMBL" id="KZZ95771.1"/>
    </source>
</evidence>
<evidence type="ECO:0000256" key="1">
    <source>
        <dbReference type="SAM" id="MobiDB-lite"/>
    </source>
</evidence>
<gene>
    <name evidence="3" type="ORF">AAP_01447</name>
</gene>
<comment type="caution">
    <text evidence="3">The sequence shown here is derived from an EMBL/GenBank/DDBJ whole genome shotgun (WGS) entry which is preliminary data.</text>
</comment>
<keyword evidence="4" id="KW-1185">Reference proteome</keyword>
<evidence type="ECO:0000256" key="2">
    <source>
        <dbReference type="SAM" id="Phobius"/>
    </source>
</evidence>
<feature type="region of interest" description="Disordered" evidence="1">
    <location>
        <begin position="220"/>
        <end position="257"/>
    </location>
</feature>
<protein>
    <submittedName>
        <fullName evidence="3">Uncharacterized protein</fullName>
    </submittedName>
</protein>
<dbReference type="OrthoDB" id="4207189at2759"/>
<feature type="compositionally biased region" description="Basic and acidic residues" evidence="1">
    <location>
        <begin position="220"/>
        <end position="229"/>
    </location>
</feature>
<proteinExistence type="predicted"/>
<feature type="transmembrane region" description="Helical" evidence="2">
    <location>
        <begin position="13"/>
        <end position="38"/>
    </location>
</feature>
<keyword evidence="2" id="KW-0812">Transmembrane</keyword>
<keyword evidence="2" id="KW-1133">Transmembrane helix</keyword>
<dbReference type="AlphaFoldDB" id="A0A168BUQ9"/>
<sequence>MSPTDPPRPDDDALLAIIVICSVVFALAVIALTVLIWLNRRRKTAISRRGTGVTTEGSSWHESSFDNDALEKQQFHCETASKEVDNVSVEKREQDSGQPMLANEMPATLVTVPMKVLSRSNKSKTSDRSFYQSPIPSAKSLQNLSNVLSRPNPSFQSSAWDDCSVNMDVFAYSPNVMQWSHGTKIAQQQEFVDIPLEQVYKAELTHAYKQTIGLAKPLEVDIKPRKENRPQQQQQQQQRPSPLRNAHEAHRLSPCDR</sequence>
<keyword evidence="2" id="KW-0472">Membrane</keyword>
<dbReference type="VEuPathDB" id="FungiDB:AAP_01447"/>
<evidence type="ECO:0000313" key="4">
    <source>
        <dbReference type="Proteomes" id="UP000242877"/>
    </source>
</evidence>
<dbReference type="Proteomes" id="UP000242877">
    <property type="component" value="Unassembled WGS sequence"/>
</dbReference>
<feature type="compositionally biased region" description="Basic and acidic residues" evidence="1">
    <location>
        <begin position="245"/>
        <end position="257"/>
    </location>
</feature>
<accession>A0A168BUQ9</accession>
<dbReference type="EMBL" id="AZGZ01000004">
    <property type="protein sequence ID" value="KZZ95771.1"/>
    <property type="molecule type" value="Genomic_DNA"/>
</dbReference>
<organism evidence="3 4">
    <name type="scientific">Ascosphaera apis ARSEF 7405</name>
    <dbReference type="NCBI Taxonomy" id="392613"/>
    <lineage>
        <taxon>Eukaryota</taxon>
        <taxon>Fungi</taxon>
        <taxon>Dikarya</taxon>
        <taxon>Ascomycota</taxon>
        <taxon>Pezizomycotina</taxon>
        <taxon>Eurotiomycetes</taxon>
        <taxon>Eurotiomycetidae</taxon>
        <taxon>Onygenales</taxon>
        <taxon>Ascosphaeraceae</taxon>
        <taxon>Ascosphaera</taxon>
    </lineage>
</organism>
<reference evidence="3 4" key="1">
    <citation type="journal article" date="2016" name="Genome Biol. Evol.">
        <title>Divergent and convergent evolution of fungal pathogenicity.</title>
        <authorList>
            <person name="Shang Y."/>
            <person name="Xiao G."/>
            <person name="Zheng P."/>
            <person name="Cen K."/>
            <person name="Zhan S."/>
            <person name="Wang C."/>
        </authorList>
    </citation>
    <scope>NUCLEOTIDE SEQUENCE [LARGE SCALE GENOMIC DNA]</scope>
    <source>
        <strain evidence="3 4">ARSEF 7405</strain>
    </source>
</reference>